<feature type="transmembrane region" description="Helical" evidence="1">
    <location>
        <begin position="84"/>
        <end position="106"/>
    </location>
</feature>
<protein>
    <submittedName>
        <fullName evidence="2">Uncharacterized protein</fullName>
    </submittedName>
</protein>
<dbReference type="Proteomes" id="UP000219281">
    <property type="component" value="Unassembled WGS sequence"/>
</dbReference>
<reference evidence="3" key="1">
    <citation type="submission" date="2017-09" db="EMBL/GenBank/DDBJ databases">
        <authorList>
            <person name="Varghese N."/>
            <person name="Submissions S."/>
        </authorList>
    </citation>
    <scope>NUCLEOTIDE SEQUENCE [LARGE SCALE GENOMIC DNA]</scope>
    <source>
        <strain evidence="3">CGMCC 1.12803</strain>
    </source>
</reference>
<keyword evidence="1" id="KW-0812">Transmembrane</keyword>
<evidence type="ECO:0000313" key="2">
    <source>
        <dbReference type="EMBL" id="SOD17763.1"/>
    </source>
</evidence>
<evidence type="ECO:0000313" key="3">
    <source>
        <dbReference type="Proteomes" id="UP000219281"/>
    </source>
</evidence>
<dbReference type="AlphaFoldDB" id="A0A286A754"/>
<name>A0A286A754_9SPHI</name>
<keyword evidence="1" id="KW-1133">Transmembrane helix</keyword>
<sequence length="142" mass="16739">MKTIYELNNEQRARLLLDLFPEMKPLIMEKMEQVAAYFLNNEEEMLEGWNNPVIMYHEWRSIVREVAKVVAKSKRGMLRNNRQFCLLAFLGFRGLYTIHCILAVAAQTENHKKFRAIALALFEVEECYEIVEVNNTDKNLKP</sequence>
<proteinExistence type="predicted"/>
<gene>
    <name evidence="2" type="ORF">SAMN06297358_2675</name>
</gene>
<dbReference type="RefSeq" id="WP_097132519.1">
    <property type="nucleotide sequence ID" value="NZ_OCMT01000003.1"/>
</dbReference>
<accession>A0A286A754</accession>
<dbReference type="OrthoDB" id="969612at2"/>
<organism evidence="2 3">
    <name type="scientific">Pedobacter xixiisoli</name>
    <dbReference type="NCBI Taxonomy" id="1476464"/>
    <lineage>
        <taxon>Bacteria</taxon>
        <taxon>Pseudomonadati</taxon>
        <taxon>Bacteroidota</taxon>
        <taxon>Sphingobacteriia</taxon>
        <taxon>Sphingobacteriales</taxon>
        <taxon>Sphingobacteriaceae</taxon>
        <taxon>Pedobacter</taxon>
    </lineage>
</organism>
<evidence type="ECO:0000256" key="1">
    <source>
        <dbReference type="SAM" id="Phobius"/>
    </source>
</evidence>
<keyword evidence="3" id="KW-1185">Reference proteome</keyword>
<keyword evidence="1" id="KW-0472">Membrane</keyword>
<dbReference type="EMBL" id="OCMT01000003">
    <property type="protein sequence ID" value="SOD17763.1"/>
    <property type="molecule type" value="Genomic_DNA"/>
</dbReference>